<protein>
    <submittedName>
        <fullName evidence="2">Uncharacterized protein</fullName>
    </submittedName>
</protein>
<feature type="non-terminal residue" evidence="2">
    <location>
        <position position="54"/>
    </location>
</feature>
<sequence>MMLFGLFVVFVALAISGVAAYYSIYGLTAIFAAAVIPVIIMGAVLEVGKIVTTV</sequence>
<keyword evidence="1" id="KW-0812">Transmembrane</keyword>
<accession>A0A382XV88</accession>
<proteinExistence type="predicted"/>
<dbReference type="AlphaFoldDB" id="A0A382XV88"/>
<feature type="transmembrane region" description="Helical" evidence="1">
    <location>
        <begin position="30"/>
        <end position="48"/>
    </location>
</feature>
<reference evidence="2" key="1">
    <citation type="submission" date="2018-05" db="EMBL/GenBank/DDBJ databases">
        <authorList>
            <person name="Lanie J.A."/>
            <person name="Ng W.-L."/>
            <person name="Kazmierczak K.M."/>
            <person name="Andrzejewski T.M."/>
            <person name="Davidsen T.M."/>
            <person name="Wayne K.J."/>
            <person name="Tettelin H."/>
            <person name="Glass J.I."/>
            <person name="Rusch D."/>
            <person name="Podicherti R."/>
            <person name="Tsui H.-C.T."/>
            <person name="Winkler M.E."/>
        </authorList>
    </citation>
    <scope>NUCLEOTIDE SEQUENCE</scope>
</reference>
<keyword evidence="1" id="KW-1133">Transmembrane helix</keyword>
<organism evidence="2">
    <name type="scientific">marine metagenome</name>
    <dbReference type="NCBI Taxonomy" id="408172"/>
    <lineage>
        <taxon>unclassified sequences</taxon>
        <taxon>metagenomes</taxon>
        <taxon>ecological metagenomes</taxon>
    </lineage>
</organism>
<evidence type="ECO:0000313" key="2">
    <source>
        <dbReference type="EMBL" id="SVD75032.1"/>
    </source>
</evidence>
<name>A0A382XV88_9ZZZZ</name>
<keyword evidence="1" id="KW-0472">Membrane</keyword>
<dbReference type="EMBL" id="UINC01170803">
    <property type="protein sequence ID" value="SVD75032.1"/>
    <property type="molecule type" value="Genomic_DNA"/>
</dbReference>
<evidence type="ECO:0000256" key="1">
    <source>
        <dbReference type="SAM" id="Phobius"/>
    </source>
</evidence>
<gene>
    <name evidence="2" type="ORF">METZ01_LOCUS427886</name>
</gene>